<dbReference type="Proteomes" id="UP000887566">
    <property type="component" value="Unplaced"/>
</dbReference>
<sequence>MLVDCGVGVIALFVSGLVRLVASDHPSSSSSTALIDRVFLPPTNDTKEFENLSIEALYEYHDELQRLLQAVNYQIATQGGESVDAVNEARKRVAKRSVGLTVSASLPDRNSSYFLDRIAERNSSSSAEEALLSSKEDNDVQPSTAKLVSPAAAAATTTTEQPSSSSSSSSSTTTTSTTTTKEPVAADRSDPRDNYHHYESAGPSASRRFKPLRNRTAEECIQLSQTELVSELKEKGTYNPDFMAWDVPGVIRFLDKTVVDQYERDVSTRKDTNAAVEKNLNALERILRELDVHCDVRSPEVIAKLYNLTTTGTSEDEDFPHRSVSSPSMRRRSVATDRAHQQQQRSARHKRAATFDHFTTSLYLYKLYGTMPLKDDVLPLSDADSGSREERTFEGAGGSKSSRSSRRPDSDHLDGDTPQKRQKIIGQVHVVPFGCDKRGTEEDGYLRLCGACQAIRRLPDDFFPPFINEVMCDEDKACLYFYDYPHGKCKQKHMNFVVLRNVGSPECQIWRKFNLNVRVSCECFVDEMSFFAKYV</sequence>
<evidence type="ECO:0000256" key="1">
    <source>
        <dbReference type="SAM" id="MobiDB-lite"/>
    </source>
</evidence>
<proteinExistence type="predicted"/>
<feature type="signal peptide" evidence="2">
    <location>
        <begin position="1"/>
        <end position="23"/>
    </location>
</feature>
<accession>A0A914X520</accession>
<evidence type="ECO:0000256" key="2">
    <source>
        <dbReference type="SAM" id="SignalP"/>
    </source>
</evidence>
<keyword evidence="2" id="KW-0732">Signal</keyword>
<feature type="compositionally biased region" description="Low complexity" evidence="1">
    <location>
        <begin position="143"/>
        <end position="183"/>
    </location>
</feature>
<feature type="region of interest" description="Disordered" evidence="1">
    <location>
        <begin position="382"/>
        <end position="421"/>
    </location>
</feature>
<evidence type="ECO:0000313" key="4">
    <source>
        <dbReference type="WBParaSite" id="PSAMB.scaffold6440size9487.g28533.t1"/>
    </source>
</evidence>
<name>A0A914X520_9BILA</name>
<feature type="compositionally biased region" description="Basic and acidic residues" evidence="1">
    <location>
        <begin position="406"/>
        <end position="419"/>
    </location>
</feature>
<feature type="chain" id="PRO_5036811135" evidence="2">
    <location>
        <begin position="24"/>
        <end position="535"/>
    </location>
</feature>
<reference evidence="4" key="1">
    <citation type="submission" date="2022-11" db="UniProtKB">
        <authorList>
            <consortium name="WormBaseParasite"/>
        </authorList>
    </citation>
    <scope>IDENTIFICATION</scope>
</reference>
<evidence type="ECO:0000313" key="3">
    <source>
        <dbReference type="Proteomes" id="UP000887566"/>
    </source>
</evidence>
<dbReference type="PANTHER" id="PTHR33995:SF7">
    <property type="entry name" value="BURSICON SUBUNIT ALPHA-RELATED"/>
    <property type="match status" value="1"/>
</dbReference>
<dbReference type="InterPro" id="IPR029034">
    <property type="entry name" value="Cystine-knot_cytokine"/>
</dbReference>
<protein>
    <submittedName>
        <fullName evidence="4">Spaetzle domain-containing protein</fullName>
    </submittedName>
</protein>
<keyword evidence="3" id="KW-1185">Reference proteome</keyword>
<dbReference type="AlphaFoldDB" id="A0A914X520"/>
<feature type="region of interest" description="Disordered" evidence="1">
    <location>
        <begin position="127"/>
        <end position="210"/>
    </location>
</feature>
<feature type="region of interest" description="Disordered" evidence="1">
    <location>
        <begin position="312"/>
        <end position="352"/>
    </location>
</feature>
<organism evidence="3 4">
    <name type="scientific">Plectus sambesii</name>
    <dbReference type="NCBI Taxonomy" id="2011161"/>
    <lineage>
        <taxon>Eukaryota</taxon>
        <taxon>Metazoa</taxon>
        <taxon>Ecdysozoa</taxon>
        <taxon>Nematoda</taxon>
        <taxon>Chromadorea</taxon>
        <taxon>Plectida</taxon>
        <taxon>Plectina</taxon>
        <taxon>Plectoidea</taxon>
        <taxon>Plectidae</taxon>
        <taxon>Plectus</taxon>
    </lineage>
</organism>
<feature type="compositionally biased region" description="Basic and acidic residues" evidence="1">
    <location>
        <begin position="184"/>
        <end position="199"/>
    </location>
</feature>
<dbReference type="SUPFAM" id="SSF57501">
    <property type="entry name" value="Cystine-knot cytokines"/>
    <property type="match status" value="1"/>
</dbReference>
<dbReference type="PANTHER" id="PTHR33995">
    <property type="entry name" value="PROTEIN CBG18546"/>
    <property type="match status" value="1"/>
</dbReference>
<dbReference type="WBParaSite" id="PSAMB.scaffold6440size9487.g28533.t1">
    <property type="protein sequence ID" value="PSAMB.scaffold6440size9487.g28533.t1"/>
    <property type="gene ID" value="PSAMB.scaffold6440size9487.g28533"/>
</dbReference>